<dbReference type="Proteomes" id="UP000190888">
    <property type="component" value="Unassembled WGS sequence"/>
</dbReference>
<dbReference type="InterPro" id="IPR027961">
    <property type="entry name" value="DUF4442"/>
</dbReference>
<dbReference type="RefSeq" id="WP_078829920.1">
    <property type="nucleotide sequence ID" value="NZ_FUWH01000001.1"/>
</dbReference>
<protein>
    <recommendedName>
        <fullName evidence="1">Ig-like domain-containing protein</fullName>
    </recommendedName>
</protein>
<dbReference type="Pfam" id="PF14539">
    <property type="entry name" value="DUF4442"/>
    <property type="match status" value="1"/>
</dbReference>
<dbReference type="PROSITE" id="PS50835">
    <property type="entry name" value="IG_LIKE"/>
    <property type="match status" value="1"/>
</dbReference>
<reference evidence="2 3" key="1">
    <citation type="submission" date="2017-02" db="EMBL/GenBank/DDBJ databases">
        <authorList>
            <person name="Peterson S.W."/>
        </authorList>
    </citation>
    <scope>NUCLEOTIDE SEQUENCE [LARGE SCALE GENOMIC DNA]</scope>
    <source>
        <strain evidence="2 3">DSM 22335</strain>
    </source>
</reference>
<dbReference type="STRING" id="413434.SAMN04488132_101590"/>
<dbReference type="InterPro" id="IPR007110">
    <property type="entry name" value="Ig-like_dom"/>
</dbReference>
<evidence type="ECO:0000313" key="3">
    <source>
        <dbReference type="Proteomes" id="UP000190888"/>
    </source>
</evidence>
<gene>
    <name evidence="2" type="ORF">SAMN04488132_101590</name>
</gene>
<sequence length="165" mass="18643">MNPAFQSFQKLVSHPVKFRLFLLQRLPAAFFAGLRLRHFDEKHTVVTVKYKWFNQNPFKSMYFAVQSMAAEMSTGLPAFAQVYKRNPAVSMLVVSVESHYYKKVTGLVCFSCDDGPALAETVQRTIDTGEAVTITCNSTGRNEAGEVVAEFRITWSFKAKGKRTE</sequence>
<dbReference type="Gene3D" id="3.10.129.10">
    <property type="entry name" value="Hotdog Thioesterase"/>
    <property type="match status" value="1"/>
</dbReference>
<organism evidence="2 3">
    <name type="scientific">Sediminibacterium ginsengisoli</name>
    <dbReference type="NCBI Taxonomy" id="413434"/>
    <lineage>
        <taxon>Bacteria</taxon>
        <taxon>Pseudomonadati</taxon>
        <taxon>Bacteroidota</taxon>
        <taxon>Chitinophagia</taxon>
        <taxon>Chitinophagales</taxon>
        <taxon>Chitinophagaceae</taxon>
        <taxon>Sediminibacterium</taxon>
    </lineage>
</organism>
<accession>A0A1T4KB55</accession>
<dbReference type="EMBL" id="FUWH01000001">
    <property type="protein sequence ID" value="SJZ39698.1"/>
    <property type="molecule type" value="Genomic_DNA"/>
</dbReference>
<dbReference type="OrthoDB" id="9153186at2"/>
<keyword evidence="3" id="KW-1185">Reference proteome</keyword>
<dbReference type="AlphaFoldDB" id="A0A1T4KB55"/>
<name>A0A1T4KB55_9BACT</name>
<evidence type="ECO:0000313" key="2">
    <source>
        <dbReference type="EMBL" id="SJZ39698.1"/>
    </source>
</evidence>
<proteinExistence type="predicted"/>
<dbReference type="InterPro" id="IPR029069">
    <property type="entry name" value="HotDog_dom_sf"/>
</dbReference>
<feature type="domain" description="Ig-like" evidence="1">
    <location>
        <begin position="116"/>
        <end position="165"/>
    </location>
</feature>
<evidence type="ECO:0000259" key="1">
    <source>
        <dbReference type="PROSITE" id="PS50835"/>
    </source>
</evidence>
<dbReference type="SUPFAM" id="SSF54637">
    <property type="entry name" value="Thioesterase/thiol ester dehydrase-isomerase"/>
    <property type="match status" value="1"/>
</dbReference>